<dbReference type="CDD" id="cd02440">
    <property type="entry name" value="AdoMet_MTases"/>
    <property type="match status" value="1"/>
</dbReference>
<feature type="compositionally biased region" description="Low complexity" evidence="3">
    <location>
        <begin position="676"/>
        <end position="685"/>
    </location>
</feature>
<dbReference type="SUPFAM" id="SSF53335">
    <property type="entry name" value="S-adenosyl-L-methionine-dependent methyltransferases"/>
    <property type="match status" value="1"/>
</dbReference>
<feature type="compositionally biased region" description="Basic and acidic residues" evidence="3">
    <location>
        <begin position="43"/>
        <end position="55"/>
    </location>
</feature>
<feature type="compositionally biased region" description="Polar residues" evidence="3">
    <location>
        <begin position="744"/>
        <end position="756"/>
    </location>
</feature>
<feature type="compositionally biased region" description="Acidic residues" evidence="3">
    <location>
        <begin position="697"/>
        <end position="706"/>
    </location>
</feature>
<feature type="compositionally biased region" description="Basic and acidic residues" evidence="3">
    <location>
        <begin position="535"/>
        <end position="545"/>
    </location>
</feature>
<keyword evidence="4" id="KW-0732">Signal</keyword>
<keyword evidence="6" id="KW-0830">Ubiquinone</keyword>
<evidence type="ECO:0000256" key="4">
    <source>
        <dbReference type="SAM" id="SignalP"/>
    </source>
</evidence>
<dbReference type="Gene3D" id="3.40.50.150">
    <property type="entry name" value="Vaccinia Virus protein VP39"/>
    <property type="match status" value="1"/>
</dbReference>
<feature type="region of interest" description="Disordered" evidence="3">
    <location>
        <begin position="625"/>
        <end position="789"/>
    </location>
</feature>
<evidence type="ECO:0000256" key="1">
    <source>
        <dbReference type="ARBA" id="ARBA00022603"/>
    </source>
</evidence>
<evidence type="ECO:0000259" key="5">
    <source>
        <dbReference type="Pfam" id="PF13649"/>
    </source>
</evidence>
<protein>
    <submittedName>
        <fullName evidence="6">Ubiquinone/menaquinone biosynthesis methyltransferase ubiE</fullName>
        <ecNumber evidence="6">2.1.1.163</ecNumber>
    </submittedName>
</protein>
<dbReference type="PANTHER" id="PTHR43861">
    <property type="entry name" value="TRANS-ACONITATE 2-METHYLTRANSFERASE-RELATED"/>
    <property type="match status" value="1"/>
</dbReference>
<reference evidence="6 7" key="1">
    <citation type="journal article" date="2016" name="Front. Microbiol.">
        <title>Fuerstia marisgermanicae gen. nov., sp. nov., an Unusual Member of the Phylum Planctomycetes from the German Wadden Sea.</title>
        <authorList>
            <person name="Kohn T."/>
            <person name="Heuer A."/>
            <person name="Jogler M."/>
            <person name="Vollmers J."/>
            <person name="Boedeker C."/>
            <person name="Bunk B."/>
            <person name="Rast P."/>
            <person name="Borchert D."/>
            <person name="Glockner I."/>
            <person name="Freese H.M."/>
            <person name="Klenk H.P."/>
            <person name="Overmann J."/>
            <person name="Kaster A.K."/>
            <person name="Rohde M."/>
            <person name="Wiegand S."/>
            <person name="Jogler C."/>
        </authorList>
    </citation>
    <scope>NUCLEOTIDE SEQUENCE [LARGE SCALE GENOMIC DNA]</scope>
    <source>
        <strain evidence="6 7">NH11</strain>
    </source>
</reference>
<accession>A0A1P8W953</accession>
<feature type="compositionally biased region" description="Low complexity" evidence="3">
    <location>
        <begin position="398"/>
        <end position="408"/>
    </location>
</feature>
<dbReference type="PANTHER" id="PTHR43861:SF1">
    <property type="entry name" value="TRANS-ACONITATE 2-METHYLTRANSFERASE"/>
    <property type="match status" value="1"/>
</dbReference>
<feature type="compositionally biased region" description="Polar residues" evidence="3">
    <location>
        <begin position="658"/>
        <end position="669"/>
    </location>
</feature>
<dbReference type="AlphaFoldDB" id="A0A1P8W953"/>
<evidence type="ECO:0000313" key="7">
    <source>
        <dbReference type="Proteomes" id="UP000187735"/>
    </source>
</evidence>
<dbReference type="GO" id="GO:0043770">
    <property type="term" value="F:demethylmenaquinone methyltransferase activity"/>
    <property type="evidence" value="ECO:0007669"/>
    <property type="project" value="UniProtKB-EC"/>
</dbReference>
<organism evidence="6 7">
    <name type="scientific">Fuerstiella marisgermanici</name>
    <dbReference type="NCBI Taxonomy" id="1891926"/>
    <lineage>
        <taxon>Bacteria</taxon>
        <taxon>Pseudomonadati</taxon>
        <taxon>Planctomycetota</taxon>
        <taxon>Planctomycetia</taxon>
        <taxon>Planctomycetales</taxon>
        <taxon>Planctomycetaceae</taxon>
        <taxon>Fuerstiella</taxon>
    </lineage>
</organism>
<dbReference type="EC" id="2.1.1.163" evidence="6"/>
<dbReference type="KEGG" id="fmr:Fuma_00149"/>
<feature type="compositionally biased region" description="Basic and acidic residues" evidence="3">
    <location>
        <begin position="385"/>
        <end position="397"/>
    </location>
</feature>
<feature type="region of interest" description="Disordered" evidence="3">
    <location>
        <begin position="385"/>
        <end position="606"/>
    </location>
</feature>
<evidence type="ECO:0000313" key="6">
    <source>
        <dbReference type="EMBL" id="APZ90569.1"/>
    </source>
</evidence>
<gene>
    <name evidence="6" type="primary">ubiE_1</name>
    <name evidence="6" type="ORF">Fuma_00149</name>
</gene>
<proteinExistence type="predicted"/>
<evidence type="ECO:0000256" key="2">
    <source>
        <dbReference type="ARBA" id="ARBA00022679"/>
    </source>
</evidence>
<feature type="region of interest" description="Disordered" evidence="3">
    <location>
        <begin position="43"/>
        <end position="66"/>
    </location>
</feature>
<dbReference type="InterPro" id="IPR041698">
    <property type="entry name" value="Methyltransf_25"/>
</dbReference>
<feature type="compositionally biased region" description="Low complexity" evidence="3">
    <location>
        <begin position="588"/>
        <end position="601"/>
    </location>
</feature>
<feature type="chain" id="PRO_5012094511" evidence="4">
    <location>
        <begin position="25"/>
        <end position="983"/>
    </location>
</feature>
<dbReference type="GO" id="GO:0032259">
    <property type="term" value="P:methylation"/>
    <property type="evidence" value="ECO:0007669"/>
    <property type="project" value="UniProtKB-KW"/>
</dbReference>
<keyword evidence="7" id="KW-1185">Reference proteome</keyword>
<feature type="compositionally biased region" description="Basic and acidic residues" evidence="3">
    <location>
        <begin position="761"/>
        <end position="772"/>
    </location>
</feature>
<feature type="compositionally biased region" description="Polar residues" evidence="3">
    <location>
        <begin position="443"/>
        <end position="460"/>
    </location>
</feature>
<dbReference type="Proteomes" id="UP000187735">
    <property type="component" value="Chromosome"/>
</dbReference>
<keyword evidence="2 6" id="KW-0808">Transferase</keyword>
<feature type="compositionally biased region" description="Pro residues" evidence="3">
    <location>
        <begin position="625"/>
        <end position="643"/>
    </location>
</feature>
<dbReference type="InterPro" id="IPR029063">
    <property type="entry name" value="SAM-dependent_MTases_sf"/>
</dbReference>
<name>A0A1P8W953_9PLAN</name>
<dbReference type="EMBL" id="CP017641">
    <property type="protein sequence ID" value="APZ90569.1"/>
    <property type="molecule type" value="Genomic_DNA"/>
</dbReference>
<dbReference type="STRING" id="1891926.Fuma_00149"/>
<dbReference type="RefSeq" id="WP_218922360.1">
    <property type="nucleotide sequence ID" value="NZ_CP017641.1"/>
</dbReference>
<keyword evidence="1 6" id="KW-0489">Methyltransferase</keyword>
<sequence precursor="true">MQPKRLLTFLFALILFAASFVAPATVVAQQFDDEFPTELNTNHKEPAIELPEHKGPSPYRRISHTRRQPSSDKLVQLCQEAVDTTARRMLSTDQHTPWQIMHALLGLREEFQILHNGAPVSGLDWVSEGQVFTNEHWFEKTKLGGRAHPYSVPYAFEGHANQFLAILSMCGVGLDHTLGTADGPVSMREMIRHAQLTVSTKDEPTWTLWFLSRYLPSNARWRNQQGEAWSIEKLVQIQTNKPMQGAPCGGTHSLFALAHARNVYLRQGKPLRGVWMQAEWKIRKHINTARMQQNSNGTLSSNFFRGKKYDPDFNKRMASAGHVLEFLMIALPQKELNQLWVRRAIEATARDLMDNRKAFVKCSPLYHSVNALNIYLDRVNPKTETEELASDHEDRRTAQAPQPTQDAATRLRSVPFRGISQGRDSDGSEVTNEPADDVAMNRDSANQSESADVASTQSQPALKVQAKPLKRTPTVPNSMSADAPSAAEIRSDADRWKATSPKRRLPIVVPPDKENAEESLPPLPRMPKNCADTPSQEKSDPRGKADGSPQPADAINGALMDLDESGTAESTTPAVPSDESSTDDKSSGSRSSVPVKSVSMPRPVPIVPFTDAERTVNSLPIPLAIPAPVATPEPVATPAPAATPEPATTHEPADEQEPATTPTETNVTGPQPQPAPAADTDSSATEEVKTSAVEASAENDDTEAEPSEGQPSTPATLSTLTIETAEAVEEDTDTDTPVAETTESEQAAPTAEQTASPKAAPDQEKPATDEQKQSATIPDGINDSFLDPDLDPSEWVNRFEIESREVFAARGSILKAVGLKPGMSIADIGSGTGLYVGLFSKEVGTEGRVYAVDISPRLVDFVRRRVKAEELHNVEVVQSDEKSAKLGDRKVDRVFVCDTYHHFEYYESMLASIMDALKPGGELILIDFNRIPGTSREWVVNHVRADKQTFQAEVEAAGFEFIDEVRIPEFKENYLLRFRKPVK</sequence>
<evidence type="ECO:0000256" key="3">
    <source>
        <dbReference type="SAM" id="MobiDB-lite"/>
    </source>
</evidence>
<feature type="compositionally biased region" description="Polar residues" evidence="3">
    <location>
        <begin position="709"/>
        <end position="722"/>
    </location>
</feature>
<feature type="domain" description="Methyltransferase" evidence="5">
    <location>
        <begin position="825"/>
        <end position="921"/>
    </location>
</feature>
<dbReference type="Pfam" id="PF13649">
    <property type="entry name" value="Methyltransf_25"/>
    <property type="match status" value="1"/>
</dbReference>
<feature type="signal peptide" evidence="4">
    <location>
        <begin position="1"/>
        <end position="24"/>
    </location>
</feature>